<sequence length="363" mass="41497">MKHQKNRQALMEAADLGLLYYGQVKPLVDFLEQRERRQREARWNGSTVLTYCAGLLAIAACTLFSTFALEKWGMTVLFELSLMYALVSLACTFWFNAHDHRVPANFFATLFVAMVPMLVFSVQNMLGYWPQGHTPQLHDLYHVFDQRWFVIEILTVFSAAFMLWYFQRSYLLVPLLLSIFLMTIDLLPNLILKADVEAFSALGWSMRKAIALIFGFAILVLGFIVDMQITRKRDYAFWLYSFGLTCFSAVLAIYFVFEPSNALSASYLGKAIYFVINVLLLFLSAAVQRKSFAIAGAFGAALVMGHVAWALFHDSFAFFGALIACVFAYLMVAMWWSHNEHRVSLSLRSFLPDALQNNLIWRS</sequence>
<feature type="transmembrane region" description="Helical" evidence="1">
    <location>
        <begin position="48"/>
        <end position="69"/>
    </location>
</feature>
<feature type="transmembrane region" description="Helical" evidence="1">
    <location>
        <begin position="171"/>
        <end position="192"/>
    </location>
</feature>
<feature type="transmembrane region" description="Helical" evidence="1">
    <location>
        <begin position="148"/>
        <end position="166"/>
    </location>
</feature>
<proteinExistence type="predicted"/>
<protein>
    <recommendedName>
        <fullName evidence="4">DUF2157 domain-containing protein</fullName>
    </recommendedName>
</protein>
<feature type="transmembrane region" description="Helical" evidence="1">
    <location>
        <begin position="204"/>
        <end position="225"/>
    </location>
</feature>
<dbReference type="EMBL" id="JACOFZ010000006">
    <property type="protein sequence ID" value="MBC3882685.1"/>
    <property type="molecule type" value="Genomic_DNA"/>
</dbReference>
<dbReference type="Proteomes" id="UP000627446">
    <property type="component" value="Unassembled WGS sequence"/>
</dbReference>
<dbReference type="AlphaFoldDB" id="A0A923HN74"/>
<feature type="transmembrane region" description="Helical" evidence="1">
    <location>
        <begin position="263"/>
        <end position="285"/>
    </location>
</feature>
<feature type="transmembrane region" description="Helical" evidence="1">
    <location>
        <begin position="318"/>
        <end position="336"/>
    </location>
</feature>
<keyword evidence="1" id="KW-0472">Membrane</keyword>
<feature type="transmembrane region" description="Helical" evidence="1">
    <location>
        <begin position="75"/>
        <end position="95"/>
    </location>
</feature>
<evidence type="ECO:0000313" key="3">
    <source>
        <dbReference type="Proteomes" id="UP000627446"/>
    </source>
</evidence>
<evidence type="ECO:0008006" key="4">
    <source>
        <dbReference type="Google" id="ProtNLM"/>
    </source>
</evidence>
<feature type="transmembrane region" description="Helical" evidence="1">
    <location>
        <begin position="292"/>
        <end position="312"/>
    </location>
</feature>
<dbReference type="RefSeq" id="WP_186917298.1">
    <property type="nucleotide sequence ID" value="NZ_JACOFZ010000006.1"/>
</dbReference>
<comment type="caution">
    <text evidence="2">The sequence shown here is derived from an EMBL/GenBank/DDBJ whole genome shotgun (WGS) entry which is preliminary data.</text>
</comment>
<feature type="transmembrane region" description="Helical" evidence="1">
    <location>
        <begin position="237"/>
        <end position="257"/>
    </location>
</feature>
<keyword evidence="1" id="KW-0812">Transmembrane</keyword>
<organism evidence="2 3">
    <name type="scientific">Undibacterium nitidum</name>
    <dbReference type="NCBI Taxonomy" id="2762298"/>
    <lineage>
        <taxon>Bacteria</taxon>
        <taxon>Pseudomonadati</taxon>
        <taxon>Pseudomonadota</taxon>
        <taxon>Betaproteobacteria</taxon>
        <taxon>Burkholderiales</taxon>
        <taxon>Oxalobacteraceae</taxon>
        <taxon>Undibacterium</taxon>
    </lineage>
</organism>
<reference evidence="2" key="1">
    <citation type="submission" date="2020-08" db="EMBL/GenBank/DDBJ databases">
        <title>Novel species isolated from subtropical streams in China.</title>
        <authorList>
            <person name="Lu H."/>
        </authorList>
    </citation>
    <scope>NUCLEOTIDE SEQUENCE</scope>
    <source>
        <strain evidence="2">LX22W</strain>
    </source>
</reference>
<evidence type="ECO:0000313" key="2">
    <source>
        <dbReference type="EMBL" id="MBC3882685.1"/>
    </source>
</evidence>
<name>A0A923HN74_9BURK</name>
<gene>
    <name evidence="2" type="ORF">H8K36_14950</name>
</gene>
<keyword evidence="3" id="KW-1185">Reference proteome</keyword>
<evidence type="ECO:0000256" key="1">
    <source>
        <dbReference type="SAM" id="Phobius"/>
    </source>
</evidence>
<feature type="transmembrane region" description="Helical" evidence="1">
    <location>
        <begin position="107"/>
        <end position="128"/>
    </location>
</feature>
<keyword evidence="1" id="KW-1133">Transmembrane helix</keyword>
<accession>A0A923HN74</accession>